<comment type="caution">
    <text evidence="2">The sequence shown here is derived from an EMBL/GenBank/DDBJ whole genome shotgun (WGS) entry which is preliminary data.</text>
</comment>
<protein>
    <submittedName>
        <fullName evidence="2">Uncharacterized protein</fullName>
    </submittedName>
</protein>
<evidence type="ECO:0000313" key="3">
    <source>
        <dbReference type="Proteomes" id="UP000823749"/>
    </source>
</evidence>
<proteinExistence type="predicted"/>
<reference evidence="2" key="1">
    <citation type="submission" date="2020-08" db="EMBL/GenBank/DDBJ databases">
        <title>Plant Genome Project.</title>
        <authorList>
            <person name="Zhang R.-G."/>
        </authorList>
    </citation>
    <scope>NUCLEOTIDE SEQUENCE</scope>
    <source>
        <strain evidence="2">WSP0</strain>
        <tissue evidence="2">Leaf</tissue>
    </source>
</reference>
<keyword evidence="1" id="KW-0812">Transmembrane</keyword>
<evidence type="ECO:0000313" key="2">
    <source>
        <dbReference type="EMBL" id="KAG5560782.1"/>
    </source>
</evidence>
<dbReference type="EMBL" id="JACTNZ010000002">
    <property type="protein sequence ID" value="KAG5560782.1"/>
    <property type="molecule type" value="Genomic_DNA"/>
</dbReference>
<feature type="transmembrane region" description="Helical" evidence="1">
    <location>
        <begin position="66"/>
        <end position="87"/>
    </location>
</feature>
<accession>A0AAV6L751</accession>
<dbReference type="AlphaFoldDB" id="A0AAV6L751"/>
<name>A0AAV6L751_9ERIC</name>
<keyword evidence="1" id="KW-0472">Membrane</keyword>
<dbReference type="Proteomes" id="UP000823749">
    <property type="component" value="Chromosome 2"/>
</dbReference>
<gene>
    <name evidence="2" type="ORF">RHGRI_003958</name>
</gene>
<sequence>MILQTHLQFPKTAFKLSEHSIQVSNLQQWFPMKKTVMDSQGKHWHSKGTAAAQACGSFLLVPSMNVSFSFLVCYWFDVFLFFVCYWFDGFSLTQRYVVSIILPAIVLLLTGPRTTTYIWLQLEK</sequence>
<keyword evidence="3" id="KW-1185">Reference proteome</keyword>
<organism evidence="2 3">
    <name type="scientific">Rhododendron griersonianum</name>
    <dbReference type="NCBI Taxonomy" id="479676"/>
    <lineage>
        <taxon>Eukaryota</taxon>
        <taxon>Viridiplantae</taxon>
        <taxon>Streptophyta</taxon>
        <taxon>Embryophyta</taxon>
        <taxon>Tracheophyta</taxon>
        <taxon>Spermatophyta</taxon>
        <taxon>Magnoliopsida</taxon>
        <taxon>eudicotyledons</taxon>
        <taxon>Gunneridae</taxon>
        <taxon>Pentapetalae</taxon>
        <taxon>asterids</taxon>
        <taxon>Ericales</taxon>
        <taxon>Ericaceae</taxon>
        <taxon>Ericoideae</taxon>
        <taxon>Rhodoreae</taxon>
        <taxon>Rhododendron</taxon>
    </lineage>
</organism>
<keyword evidence="1" id="KW-1133">Transmembrane helix</keyword>
<evidence type="ECO:0000256" key="1">
    <source>
        <dbReference type="SAM" id="Phobius"/>
    </source>
</evidence>
<feature type="transmembrane region" description="Helical" evidence="1">
    <location>
        <begin position="96"/>
        <end position="120"/>
    </location>
</feature>